<keyword evidence="7" id="KW-1185">Reference proteome</keyword>
<name>A0A5C3R058_9AGAR</name>
<sequence>MARRVFTRQCQHPSARRAGACSVQLLHARWNSADRKLVDALHTRDPEGTHMFQYHHLITPVVNDIFFLLAQVIRLLDAQRLSKVTDRNKSKEKEWFRRYNAESILLFMEKFGRALPTVFQCAVLEHRRLVPNHDVADLAFLSPLAMEHGMIPNSVAVFIEQVVRFARFVTSGECLSMNAEAELPQTKDAEGMYTVLSRTLTLLDALPSAETSWLTQYTSTFQDLAAAAGQIFHWAVELNSEDERRLVWTPAPTKWTETTSTKSTHGFDICGSIQRFRKSRRCMNGHCGKTPEDPFKPFRKCGGCGLMSYCSRECQREGWSHGGAGSHRLLCNDLGQLKNIWPQSEDIQYEFFPEL</sequence>
<evidence type="ECO:0000259" key="5">
    <source>
        <dbReference type="PROSITE" id="PS50865"/>
    </source>
</evidence>
<evidence type="ECO:0000313" key="6">
    <source>
        <dbReference type="EMBL" id="TFL06161.1"/>
    </source>
</evidence>
<gene>
    <name evidence="6" type="ORF">BDV98DRAFT_588460</name>
</gene>
<dbReference type="Gene3D" id="6.10.140.2220">
    <property type="match status" value="1"/>
</dbReference>
<evidence type="ECO:0000256" key="3">
    <source>
        <dbReference type="ARBA" id="ARBA00022833"/>
    </source>
</evidence>
<keyword evidence="1" id="KW-0479">Metal-binding</keyword>
<dbReference type="SUPFAM" id="SSF144232">
    <property type="entry name" value="HIT/MYND zinc finger-like"/>
    <property type="match status" value="1"/>
</dbReference>
<dbReference type="EMBL" id="ML178815">
    <property type="protein sequence ID" value="TFL06161.1"/>
    <property type="molecule type" value="Genomic_DNA"/>
</dbReference>
<dbReference type="CDD" id="cd00107">
    <property type="entry name" value="Knot1"/>
    <property type="match status" value="1"/>
</dbReference>
<dbReference type="InterPro" id="IPR003614">
    <property type="entry name" value="Knottins"/>
</dbReference>
<dbReference type="Proteomes" id="UP000305067">
    <property type="component" value="Unassembled WGS sequence"/>
</dbReference>
<evidence type="ECO:0000256" key="1">
    <source>
        <dbReference type="ARBA" id="ARBA00022723"/>
    </source>
</evidence>
<dbReference type="Pfam" id="PF01753">
    <property type="entry name" value="zf-MYND"/>
    <property type="match status" value="1"/>
</dbReference>
<evidence type="ECO:0000256" key="4">
    <source>
        <dbReference type="PROSITE-ProRule" id="PRU00134"/>
    </source>
</evidence>
<organism evidence="6 7">
    <name type="scientific">Pterulicium gracile</name>
    <dbReference type="NCBI Taxonomy" id="1884261"/>
    <lineage>
        <taxon>Eukaryota</taxon>
        <taxon>Fungi</taxon>
        <taxon>Dikarya</taxon>
        <taxon>Basidiomycota</taxon>
        <taxon>Agaricomycotina</taxon>
        <taxon>Agaricomycetes</taxon>
        <taxon>Agaricomycetidae</taxon>
        <taxon>Agaricales</taxon>
        <taxon>Pleurotineae</taxon>
        <taxon>Pterulaceae</taxon>
        <taxon>Pterulicium</taxon>
    </lineage>
</organism>
<protein>
    <recommendedName>
        <fullName evidence="5">MYND-type domain-containing protein</fullName>
    </recommendedName>
</protein>
<dbReference type="OrthoDB" id="3202243at2759"/>
<keyword evidence="3" id="KW-0862">Zinc</keyword>
<dbReference type="AlphaFoldDB" id="A0A5C3R058"/>
<dbReference type="PROSITE" id="PS50865">
    <property type="entry name" value="ZF_MYND_2"/>
    <property type="match status" value="1"/>
</dbReference>
<dbReference type="GO" id="GO:0006952">
    <property type="term" value="P:defense response"/>
    <property type="evidence" value="ECO:0007669"/>
    <property type="project" value="InterPro"/>
</dbReference>
<evidence type="ECO:0000313" key="7">
    <source>
        <dbReference type="Proteomes" id="UP000305067"/>
    </source>
</evidence>
<dbReference type="GO" id="GO:0008270">
    <property type="term" value="F:zinc ion binding"/>
    <property type="evidence" value="ECO:0007669"/>
    <property type="project" value="UniProtKB-KW"/>
</dbReference>
<keyword evidence="2 4" id="KW-0863">Zinc-finger</keyword>
<dbReference type="InterPro" id="IPR002893">
    <property type="entry name" value="Znf_MYND"/>
</dbReference>
<reference evidence="6 7" key="1">
    <citation type="journal article" date="2019" name="Nat. Ecol. Evol.">
        <title>Megaphylogeny resolves global patterns of mushroom evolution.</title>
        <authorList>
            <person name="Varga T."/>
            <person name="Krizsan K."/>
            <person name="Foldi C."/>
            <person name="Dima B."/>
            <person name="Sanchez-Garcia M."/>
            <person name="Sanchez-Ramirez S."/>
            <person name="Szollosi G.J."/>
            <person name="Szarkandi J.G."/>
            <person name="Papp V."/>
            <person name="Albert L."/>
            <person name="Andreopoulos W."/>
            <person name="Angelini C."/>
            <person name="Antonin V."/>
            <person name="Barry K.W."/>
            <person name="Bougher N.L."/>
            <person name="Buchanan P."/>
            <person name="Buyck B."/>
            <person name="Bense V."/>
            <person name="Catcheside P."/>
            <person name="Chovatia M."/>
            <person name="Cooper J."/>
            <person name="Damon W."/>
            <person name="Desjardin D."/>
            <person name="Finy P."/>
            <person name="Geml J."/>
            <person name="Haridas S."/>
            <person name="Hughes K."/>
            <person name="Justo A."/>
            <person name="Karasinski D."/>
            <person name="Kautmanova I."/>
            <person name="Kiss B."/>
            <person name="Kocsube S."/>
            <person name="Kotiranta H."/>
            <person name="LaButti K.M."/>
            <person name="Lechner B.E."/>
            <person name="Liimatainen K."/>
            <person name="Lipzen A."/>
            <person name="Lukacs Z."/>
            <person name="Mihaltcheva S."/>
            <person name="Morgado L.N."/>
            <person name="Niskanen T."/>
            <person name="Noordeloos M.E."/>
            <person name="Ohm R.A."/>
            <person name="Ortiz-Santana B."/>
            <person name="Ovrebo C."/>
            <person name="Racz N."/>
            <person name="Riley R."/>
            <person name="Savchenko A."/>
            <person name="Shiryaev A."/>
            <person name="Soop K."/>
            <person name="Spirin V."/>
            <person name="Szebenyi C."/>
            <person name="Tomsovsky M."/>
            <person name="Tulloss R.E."/>
            <person name="Uehling J."/>
            <person name="Grigoriev I.V."/>
            <person name="Vagvolgyi C."/>
            <person name="Papp T."/>
            <person name="Martin F.M."/>
            <person name="Miettinen O."/>
            <person name="Hibbett D.S."/>
            <person name="Nagy L.G."/>
        </authorList>
    </citation>
    <scope>NUCLEOTIDE SEQUENCE [LARGE SCALE GENOMIC DNA]</scope>
    <source>
        <strain evidence="6 7">CBS 309.79</strain>
    </source>
</reference>
<evidence type="ECO:0000256" key="2">
    <source>
        <dbReference type="ARBA" id="ARBA00022771"/>
    </source>
</evidence>
<feature type="domain" description="MYND-type" evidence="5">
    <location>
        <begin position="284"/>
        <end position="331"/>
    </location>
</feature>
<accession>A0A5C3R058</accession>
<proteinExistence type="predicted"/>